<accession>A0A2V5L0E5</accession>
<organism evidence="2 3">
    <name type="scientific">Arthrobacter livingstonensis</name>
    <dbReference type="NCBI Taxonomy" id="670078"/>
    <lineage>
        <taxon>Bacteria</taxon>
        <taxon>Bacillati</taxon>
        <taxon>Actinomycetota</taxon>
        <taxon>Actinomycetes</taxon>
        <taxon>Micrococcales</taxon>
        <taxon>Micrococcaceae</taxon>
        <taxon>Arthrobacter</taxon>
    </lineage>
</organism>
<evidence type="ECO:0000313" key="2">
    <source>
        <dbReference type="EMBL" id="PYI64589.1"/>
    </source>
</evidence>
<gene>
    <name evidence="2" type="ORF">CVV68_21575</name>
</gene>
<keyword evidence="1" id="KW-0812">Transmembrane</keyword>
<dbReference type="Proteomes" id="UP000247832">
    <property type="component" value="Unassembled WGS sequence"/>
</dbReference>
<dbReference type="AlphaFoldDB" id="A0A2V5L0E5"/>
<reference evidence="2 3" key="1">
    <citation type="submission" date="2018-05" db="EMBL/GenBank/DDBJ databases">
        <title>Genetic diversity of glacier-inhabiting Cryobacterium bacteria in China and description of Cryobacterium mengkeensis sp. nov. and Arthrobacter glacialis sp. nov.</title>
        <authorList>
            <person name="Liu Q."/>
            <person name="Xin Y.-H."/>
        </authorList>
    </citation>
    <scope>NUCLEOTIDE SEQUENCE [LARGE SCALE GENOMIC DNA]</scope>
    <source>
        <strain evidence="2 3">LI2</strain>
    </source>
</reference>
<name>A0A2V5L0E5_9MICC</name>
<keyword evidence="1" id="KW-1133">Transmembrane helix</keyword>
<feature type="transmembrane region" description="Helical" evidence="1">
    <location>
        <begin position="21"/>
        <end position="41"/>
    </location>
</feature>
<protein>
    <submittedName>
        <fullName evidence="2">Uncharacterized protein</fullName>
    </submittedName>
</protein>
<proteinExistence type="predicted"/>
<keyword evidence="3" id="KW-1185">Reference proteome</keyword>
<keyword evidence="1" id="KW-0472">Membrane</keyword>
<feature type="transmembrane region" description="Helical" evidence="1">
    <location>
        <begin position="53"/>
        <end position="71"/>
    </location>
</feature>
<sequence>MSAFDKMWDAYPAFRHGMYQISIIWTVIYLLQAGATALIIASTTFSAAYNWNQILPITAFVVAMALTMLIARHGQRAGRQAAADAAGDQGNSST</sequence>
<evidence type="ECO:0000313" key="3">
    <source>
        <dbReference type="Proteomes" id="UP000247832"/>
    </source>
</evidence>
<dbReference type="EMBL" id="QJVD01000046">
    <property type="protein sequence ID" value="PYI64589.1"/>
    <property type="molecule type" value="Genomic_DNA"/>
</dbReference>
<evidence type="ECO:0000256" key="1">
    <source>
        <dbReference type="SAM" id="Phobius"/>
    </source>
</evidence>
<comment type="caution">
    <text evidence="2">The sequence shown here is derived from an EMBL/GenBank/DDBJ whole genome shotgun (WGS) entry which is preliminary data.</text>
</comment>